<evidence type="ECO:0000313" key="5">
    <source>
        <dbReference type="Proteomes" id="UP000005387"/>
    </source>
</evidence>
<feature type="region of interest" description="Disordered" evidence="1">
    <location>
        <begin position="301"/>
        <end position="323"/>
    </location>
</feature>
<dbReference type="Proteomes" id="UP000005387">
    <property type="component" value="Unassembled WGS sequence"/>
</dbReference>
<keyword evidence="2" id="KW-1133">Transmembrane helix</keyword>
<dbReference type="InterPro" id="IPR002881">
    <property type="entry name" value="DUF58"/>
</dbReference>
<dbReference type="PANTHER" id="PTHR34351">
    <property type="entry name" value="SLR1927 PROTEIN-RELATED"/>
    <property type="match status" value="1"/>
</dbReference>
<protein>
    <recommendedName>
        <fullName evidence="3">DUF58 domain-containing protein</fullName>
    </recommendedName>
</protein>
<dbReference type="Pfam" id="PF01882">
    <property type="entry name" value="DUF58"/>
    <property type="match status" value="1"/>
</dbReference>
<feature type="region of interest" description="Disordered" evidence="1">
    <location>
        <begin position="1"/>
        <end position="53"/>
    </location>
</feature>
<gene>
    <name evidence="4" type="ORF">PaecuDRAFT_2683</name>
</gene>
<keyword evidence="5" id="KW-1185">Reference proteome</keyword>
<proteinExistence type="predicted"/>
<keyword evidence="2" id="KW-0472">Membrane</keyword>
<feature type="transmembrane region" description="Helical" evidence="2">
    <location>
        <begin position="66"/>
        <end position="85"/>
    </location>
</feature>
<accession>E0IAV6</accession>
<organism evidence="4 5">
    <name type="scientific">Paenibacillus curdlanolyticus YK9</name>
    <dbReference type="NCBI Taxonomy" id="717606"/>
    <lineage>
        <taxon>Bacteria</taxon>
        <taxon>Bacillati</taxon>
        <taxon>Bacillota</taxon>
        <taxon>Bacilli</taxon>
        <taxon>Bacillales</taxon>
        <taxon>Paenibacillaceae</taxon>
        <taxon>Paenibacillus</taxon>
    </lineage>
</organism>
<dbReference type="OrthoDB" id="140416at2"/>
<feature type="compositionally biased region" description="Polar residues" evidence="1">
    <location>
        <begin position="271"/>
        <end position="280"/>
    </location>
</feature>
<dbReference type="AlphaFoldDB" id="E0IAV6"/>
<dbReference type="EMBL" id="AEDD01000007">
    <property type="protein sequence ID" value="EFM10247.1"/>
    <property type="molecule type" value="Genomic_DNA"/>
</dbReference>
<evidence type="ECO:0000259" key="3">
    <source>
        <dbReference type="Pfam" id="PF01882"/>
    </source>
</evidence>
<sequence>MNGKQGLGQFGETGSSGKPSNPSPSKSGESGISGKASTGSSRTDTKGRAGMPNAAALSPRYRTRSFLWTLFISGWAIAVGAAVWRGEKPELFVALVLTGVGMIGLLPALAASLAGLEAARALSQPEGQAGGEITVTVTLRSRIPLSLVWLSFRETIVNESGANERTVVFRQIMLPWWRKEWTVSYTVKDLERGIYRFLDCEATIGDVLGLTAVSSSFAARRQTGGKLAKPAAGDMRKQGDKSMSGDKSLTGGKRKSGDRSKTRRSKRQDKSMNGSQLSQSADAGMTLLVLPEWTGPVDAVSAGGRASKAGDGRYVAPSAGGHSRMAESKQRRMAAAWPHTAVDPSGAQRLPYRPGDDARRIDWRAASRGGIWMTKRDRTEWPPELVLLLDTSAEAYGSNDRIFDCAAGYMAALVRQAARADKPFRMLWSTEEAAMLHGAANDRGAMRQKRMSEERIILEQLGRVRPSKGEGRADAALEQRLADVPRGASLVVVTADWKNSELGERVAQLASTSGFRVEIHVLTPQRVPSMGMRERKRDWECAGIRVVWVSLPDPASESAGAVAEGGERHG</sequence>
<evidence type="ECO:0000256" key="2">
    <source>
        <dbReference type="SAM" id="Phobius"/>
    </source>
</evidence>
<dbReference type="eggNOG" id="COG1721">
    <property type="taxonomic scope" value="Bacteria"/>
</dbReference>
<feature type="compositionally biased region" description="Basic and acidic residues" evidence="1">
    <location>
        <begin position="234"/>
        <end position="244"/>
    </location>
</feature>
<name>E0IAV6_9BACL</name>
<reference evidence="4 5" key="1">
    <citation type="submission" date="2010-07" db="EMBL/GenBank/DDBJ databases">
        <title>The draft genome of Paenibacillus curdlanolyticus YK9.</title>
        <authorList>
            <consortium name="US DOE Joint Genome Institute (JGI-PGF)"/>
            <person name="Lucas S."/>
            <person name="Copeland A."/>
            <person name="Lapidus A."/>
            <person name="Cheng J.-F."/>
            <person name="Bruce D."/>
            <person name="Goodwin L."/>
            <person name="Pitluck S."/>
            <person name="Land M.L."/>
            <person name="Hauser L."/>
            <person name="Chang Y.-J."/>
            <person name="Jeffries C."/>
            <person name="Anderson I.J."/>
            <person name="Johnson E."/>
            <person name="Loganathan U."/>
            <person name="Mulhopadhyay B."/>
            <person name="Kyrpides N."/>
            <person name="Woyke T.J."/>
        </authorList>
    </citation>
    <scope>NUCLEOTIDE SEQUENCE [LARGE SCALE GENOMIC DNA]</scope>
    <source>
        <strain evidence="4 5">YK9</strain>
    </source>
</reference>
<feature type="transmembrane region" description="Helical" evidence="2">
    <location>
        <begin position="91"/>
        <end position="116"/>
    </location>
</feature>
<dbReference type="RefSeq" id="WP_006038673.1">
    <property type="nucleotide sequence ID" value="NZ_AEDD01000007.1"/>
</dbReference>
<dbReference type="STRING" id="717606.PaecuDRAFT_2683"/>
<feature type="compositionally biased region" description="Gly residues" evidence="1">
    <location>
        <begin position="1"/>
        <end position="11"/>
    </location>
</feature>
<keyword evidence="2" id="KW-0812">Transmembrane</keyword>
<evidence type="ECO:0000313" key="4">
    <source>
        <dbReference type="EMBL" id="EFM10247.1"/>
    </source>
</evidence>
<feature type="domain" description="DUF58" evidence="3">
    <location>
        <begin position="351"/>
        <end position="509"/>
    </location>
</feature>
<feature type="region of interest" description="Disordered" evidence="1">
    <location>
        <begin position="223"/>
        <end position="280"/>
    </location>
</feature>
<evidence type="ECO:0000256" key="1">
    <source>
        <dbReference type="SAM" id="MobiDB-lite"/>
    </source>
</evidence>
<feature type="compositionally biased region" description="Low complexity" evidence="1">
    <location>
        <begin position="15"/>
        <end position="30"/>
    </location>
</feature>
<dbReference type="PANTHER" id="PTHR34351:SF2">
    <property type="entry name" value="DUF58 DOMAIN-CONTAINING PROTEIN"/>
    <property type="match status" value="1"/>
</dbReference>